<accession>W4QQD6</accession>
<dbReference type="Pfam" id="PF00072">
    <property type="entry name" value="Response_reg"/>
    <property type="match status" value="1"/>
</dbReference>
<reference evidence="4 5" key="1">
    <citation type="journal article" date="2014" name="Genome Announc.">
        <title>Draft Genome Sequences of Three Alkaliphilic Bacillus Strains, Bacillus wakoensis JCM 9140T, Bacillus akibai JCM 9157T, and Bacillus hemicellulosilyticus JCM 9152T.</title>
        <authorList>
            <person name="Yuki M."/>
            <person name="Oshima K."/>
            <person name="Suda W."/>
            <person name="Oshida Y."/>
            <person name="Kitamura K."/>
            <person name="Iida T."/>
            <person name="Hattori M."/>
            <person name="Ohkuma M."/>
        </authorList>
    </citation>
    <scope>NUCLEOTIDE SEQUENCE [LARGE SCALE GENOMIC DNA]</scope>
    <source>
        <strain evidence="4 5">JCM 9157</strain>
    </source>
</reference>
<feature type="modified residue" description="4-aspartylphosphate" evidence="2">
    <location>
        <position position="52"/>
    </location>
</feature>
<evidence type="ECO:0000313" key="5">
    <source>
        <dbReference type="Proteomes" id="UP000018896"/>
    </source>
</evidence>
<dbReference type="InterPro" id="IPR001789">
    <property type="entry name" value="Sig_transdc_resp-reg_receiver"/>
</dbReference>
<evidence type="ECO:0000259" key="3">
    <source>
        <dbReference type="PROSITE" id="PS50110"/>
    </source>
</evidence>
<protein>
    <submittedName>
        <fullName evidence="4">Two-component response regulator</fullName>
    </submittedName>
</protein>
<dbReference type="EMBL" id="BAUV01000002">
    <property type="protein sequence ID" value="GAE33539.1"/>
    <property type="molecule type" value="Genomic_DNA"/>
</dbReference>
<dbReference type="PANTHER" id="PTHR44591">
    <property type="entry name" value="STRESS RESPONSE REGULATOR PROTEIN 1"/>
    <property type="match status" value="1"/>
</dbReference>
<keyword evidence="1 2" id="KW-0597">Phosphoprotein</keyword>
<keyword evidence="5" id="KW-1185">Reference proteome</keyword>
<dbReference type="PROSITE" id="PS50110">
    <property type="entry name" value="RESPONSE_REGULATORY"/>
    <property type="match status" value="1"/>
</dbReference>
<evidence type="ECO:0000256" key="2">
    <source>
        <dbReference type="PROSITE-ProRule" id="PRU00169"/>
    </source>
</evidence>
<dbReference type="InterPro" id="IPR011006">
    <property type="entry name" value="CheY-like_superfamily"/>
</dbReference>
<dbReference type="SUPFAM" id="SSF52172">
    <property type="entry name" value="CheY-like"/>
    <property type="match status" value="1"/>
</dbReference>
<dbReference type="GO" id="GO:0000160">
    <property type="term" value="P:phosphorelay signal transduction system"/>
    <property type="evidence" value="ECO:0007669"/>
    <property type="project" value="InterPro"/>
</dbReference>
<gene>
    <name evidence="4" type="ORF">JCM9157_544</name>
</gene>
<comment type="caution">
    <text evidence="4">The sequence shown here is derived from an EMBL/GenBank/DDBJ whole genome shotgun (WGS) entry which is preliminary data.</text>
</comment>
<name>W4QQD6_HALA3</name>
<evidence type="ECO:0000313" key="4">
    <source>
        <dbReference type="EMBL" id="GAE33539.1"/>
    </source>
</evidence>
<dbReference type="OrthoDB" id="9797769at2"/>
<feature type="domain" description="Response regulatory" evidence="3">
    <location>
        <begin position="3"/>
        <end position="119"/>
    </location>
</feature>
<dbReference type="PANTHER" id="PTHR44591:SF3">
    <property type="entry name" value="RESPONSE REGULATORY DOMAIN-CONTAINING PROTEIN"/>
    <property type="match status" value="1"/>
</dbReference>
<proteinExistence type="predicted"/>
<dbReference type="Proteomes" id="UP000018896">
    <property type="component" value="Unassembled WGS sequence"/>
</dbReference>
<organism evidence="4 5">
    <name type="scientific">Halalkalibacter akibai (strain ATCC 43226 / DSM 21942 / CIP 109018 / JCM 9157 / 1139)</name>
    <name type="common">Bacillus akibai</name>
    <dbReference type="NCBI Taxonomy" id="1236973"/>
    <lineage>
        <taxon>Bacteria</taxon>
        <taxon>Bacillati</taxon>
        <taxon>Bacillota</taxon>
        <taxon>Bacilli</taxon>
        <taxon>Bacillales</taxon>
        <taxon>Bacillaceae</taxon>
        <taxon>Halalkalibacter</taxon>
    </lineage>
</organism>
<dbReference type="RefSeq" id="WP_035661733.1">
    <property type="nucleotide sequence ID" value="NZ_BAUV01000002.1"/>
</dbReference>
<dbReference type="InterPro" id="IPR050595">
    <property type="entry name" value="Bact_response_regulator"/>
</dbReference>
<sequence>MNKLLVTDDEEILRMLIVDTLEDEGFDIDEASDGEEALSFLEQKEYALLILDYMMPKLTGLDVLKKVRANPVTSNQKVLMLTAKGQAQDKQEMLDNGADSILIKPFSPKELVETVKDLIDASQNER</sequence>
<dbReference type="SMART" id="SM00448">
    <property type="entry name" value="REC"/>
    <property type="match status" value="1"/>
</dbReference>
<dbReference type="eggNOG" id="COG0745">
    <property type="taxonomic scope" value="Bacteria"/>
</dbReference>
<dbReference type="AlphaFoldDB" id="W4QQD6"/>
<evidence type="ECO:0000256" key="1">
    <source>
        <dbReference type="ARBA" id="ARBA00022553"/>
    </source>
</evidence>
<dbReference type="Gene3D" id="3.40.50.2300">
    <property type="match status" value="1"/>
</dbReference>
<dbReference type="STRING" id="1236973.JCM9157_544"/>